<evidence type="ECO:0000256" key="1">
    <source>
        <dbReference type="SAM" id="SignalP"/>
    </source>
</evidence>
<organism evidence="2 3">
    <name type="scientific">Anaeromyxobacter diazotrophicus</name>
    <dbReference type="NCBI Taxonomy" id="2590199"/>
    <lineage>
        <taxon>Bacteria</taxon>
        <taxon>Pseudomonadati</taxon>
        <taxon>Myxococcota</taxon>
        <taxon>Myxococcia</taxon>
        <taxon>Myxococcales</taxon>
        <taxon>Cystobacterineae</taxon>
        <taxon>Anaeromyxobacteraceae</taxon>
        <taxon>Anaeromyxobacter</taxon>
    </lineage>
</organism>
<reference evidence="3" key="1">
    <citation type="journal article" date="2020" name="Appl. Environ. Microbiol.">
        <title>Diazotrophic Anaeromyxobacter Isolates from Soils.</title>
        <authorList>
            <person name="Masuda Y."/>
            <person name="Yamanaka H."/>
            <person name="Xu Z.X."/>
            <person name="Shiratori Y."/>
            <person name="Aono T."/>
            <person name="Amachi S."/>
            <person name="Senoo K."/>
            <person name="Itoh H."/>
        </authorList>
    </citation>
    <scope>NUCLEOTIDE SEQUENCE [LARGE SCALE GENOMIC DNA]</scope>
    <source>
        <strain evidence="3">R267</strain>
    </source>
</reference>
<feature type="chain" id="PRO_5029554982" description="DUF3187 family protein" evidence="1">
    <location>
        <begin position="27"/>
        <end position="390"/>
    </location>
</feature>
<sequence length="390" mass="40772">MVGSTPVRLLLPLLAALVAVAPAAPAAAELPPAAAGASFGAAPLGLGTPGPFRQLFLDPPLSDARAVGTPSLSARLESANSWSVPALFGRGGRVVAVQNDVEADALVLSVRLPWTLLAPGGFRERLTTTLGWRATAFWGGFEDGGIEAWHGLVGAYNFQRQLYPRDHIHLRLLEPGGPRALDLESGRFSAGDLVLATQALLASGGRAEARGSPPEAPAWGISARLDLKLPTGSLAQAGGSGGFDAGVALLGSFELTRWAVLHGMLFGTATSALASSVALQPRTFHAGVDLSLAVLLGPVTLLAEDRYLSALMEGGWTSLDGGSDDAYISSAYAALFRPHNQVSFGLRWRELTLSFSEDFTPGSNPRGARSWFYNENAPDTVLALTFTLPL</sequence>
<dbReference type="AlphaFoldDB" id="A0A7I9VGX7"/>
<keyword evidence="1" id="KW-0732">Signal</keyword>
<keyword evidence="3" id="KW-1185">Reference proteome</keyword>
<protein>
    <recommendedName>
        <fullName evidence="4">DUF3187 family protein</fullName>
    </recommendedName>
</protein>
<evidence type="ECO:0000313" key="3">
    <source>
        <dbReference type="Proteomes" id="UP000503640"/>
    </source>
</evidence>
<dbReference type="Proteomes" id="UP000503640">
    <property type="component" value="Unassembled WGS sequence"/>
</dbReference>
<dbReference type="EMBL" id="BJTG01000001">
    <property type="protein sequence ID" value="GEJ55390.1"/>
    <property type="molecule type" value="Genomic_DNA"/>
</dbReference>
<proteinExistence type="predicted"/>
<name>A0A7I9VGX7_9BACT</name>
<evidence type="ECO:0000313" key="2">
    <source>
        <dbReference type="EMBL" id="GEJ55390.1"/>
    </source>
</evidence>
<gene>
    <name evidence="2" type="ORF">AMYX_01310</name>
</gene>
<comment type="caution">
    <text evidence="2">The sequence shown here is derived from an EMBL/GenBank/DDBJ whole genome shotgun (WGS) entry which is preliminary data.</text>
</comment>
<accession>A0A7I9VGX7</accession>
<evidence type="ECO:0008006" key="4">
    <source>
        <dbReference type="Google" id="ProtNLM"/>
    </source>
</evidence>
<feature type="signal peptide" evidence="1">
    <location>
        <begin position="1"/>
        <end position="26"/>
    </location>
</feature>